<accession>A0A351U0L0</accession>
<feature type="domain" description="NusB/RsmB/TIM44" evidence="7">
    <location>
        <begin position="1"/>
        <end position="118"/>
    </location>
</feature>
<evidence type="ECO:0000313" key="9">
    <source>
        <dbReference type="Proteomes" id="UP000777265"/>
    </source>
</evidence>
<dbReference type="InterPro" id="IPR011605">
    <property type="entry name" value="NusB_fam"/>
</dbReference>
<proteinExistence type="inferred from homology"/>
<evidence type="ECO:0000256" key="5">
    <source>
        <dbReference type="ARBA" id="ARBA00023163"/>
    </source>
</evidence>
<evidence type="ECO:0000256" key="4">
    <source>
        <dbReference type="ARBA" id="ARBA00023015"/>
    </source>
</evidence>
<gene>
    <name evidence="6 8" type="primary">nusB</name>
    <name evidence="8" type="ORF">GXY80_07130</name>
</gene>
<dbReference type="GO" id="GO:0005829">
    <property type="term" value="C:cytosol"/>
    <property type="evidence" value="ECO:0007669"/>
    <property type="project" value="TreeGrafter"/>
</dbReference>
<dbReference type="InterPro" id="IPR035926">
    <property type="entry name" value="NusB-like_sf"/>
</dbReference>
<dbReference type="AlphaFoldDB" id="A0A351U0L0"/>
<organism evidence="8 9">
    <name type="scientific">Syntrophorhabdus aromaticivorans</name>
    <dbReference type="NCBI Taxonomy" id="328301"/>
    <lineage>
        <taxon>Bacteria</taxon>
        <taxon>Pseudomonadati</taxon>
        <taxon>Thermodesulfobacteriota</taxon>
        <taxon>Syntrophorhabdia</taxon>
        <taxon>Syntrophorhabdales</taxon>
        <taxon>Syntrophorhabdaceae</taxon>
        <taxon>Syntrophorhabdus</taxon>
    </lineage>
</organism>
<evidence type="ECO:0000256" key="2">
    <source>
        <dbReference type="ARBA" id="ARBA00022814"/>
    </source>
</evidence>
<dbReference type="InterPro" id="IPR006027">
    <property type="entry name" value="NusB_RsmB_TIM44"/>
</dbReference>
<dbReference type="PANTHER" id="PTHR11078:SF3">
    <property type="entry name" value="ANTITERMINATION NUSB DOMAIN-CONTAINING PROTEIN"/>
    <property type="match status" value="1"/>
</dbReference>
<dbReference type="GO" id="GO:0003723">
    <property type="term" value="F:RNA binding"/>
    <property type="evidence" value="ECO:0007669"/>
    <property type="project" value="UniProtKB-UniRule"/>
</dbReference>
<dbReference type="STRING" id="909663.GCA_000512235_01212"/>
<evidence type="ECO:0000313" key="8">
    <source>
        <dbReference type="EMBL" id="NLW35238.1"/>
    </source>
</evidence>
<dbReference type="GO" id="GO:0006353">
    <property type="term" value="P:DNA-templated transcription termination"/>
    <property type="evidence" value="ECO:0007669"/>
    <property type="project" value="UniProtKB-UniRule"/>
</dbReference>
<protein>
    <recommendedName>
        <fullName evidence="6">Transcription antitermination protein NusB</fullName>
    </recommendedName>
    <alternativeName>
        <fullName evidence="6">Antitermination factor NusB</fullName>
    </alternativeName>
</protein>
<evidence type="ECO:0000259" key="7">
    <source>
        <dbReference type="Pfam" id="PF01029"/>
    </source>
</evidence>
<dbReference type="PANTHER" id="PTHR11078">
    <property type="entry name" value="N UTILIZATION SUBSTANCE PROTEIN B-RELATED"/>
    <property type="match status" value="1"/>
</dbReference>
<dbReference type="Pfam" id="PF01029">
    <property type="entry name" value="NusB"/>
    <property type="match status" value="1"/>
</dbReference>
<dbReference type="NCBIfam" id="TIGR01951">
    <property type="entry name" value="nusB"/>
    <property type="match status" value="1"/>
</dbReference>
<dbReference type="EMBL" id="JAAYEE010000116">
    <property type="protein sequence ID" value="NLW35238.1"/>
    <property type="molecule type" value="Genomic_DNA"/>
</dbReference>
<dbReference type="Gene3D" id="1.10.940.10">
    <property type="entry name" value="NusB-like"/>
    <property type="match status" value="1"/>
</dbReference>
<dbReference type="Proteomes" id="UP000777265">
    <property type="component" value="Unassembled WGS sequence"/>
</dbReference>
<sequence length="132" mass="15445">MLYQVETAGEDPELALARYCESFPYQKDIIDYTRFLLSGIKDNKGLIDRYIAGASEHWKMERTTYIDRNIIRVGVYEMFFSEDVPPKVAINEAIELGKKYGNEDSGDFINGVLDRVLREYYEKERNVRDEGR</sequence>
<dbReference type="GO" id="GO:0031564">
    <property type="term" value="P:transcription antitermination"/>
    <property type="evidence" value="ECO:0007669"/>
    <property type="project" value="UniProtKB-KW"/>
</dbReference>
<keyword evidence="3 6" id="KW-0694">RNA-binding</keyword>
<dbReference type="SUPFAM" id="SSF48013">
    <property type="entry name" value="NusB-like"/>
    <property type="match status" value="1"/>
</dbReference>
<keyword evidence="2 6" id="KW-0889">Transcription antitermination</keyword>
<dbReference type="HAMAP" id="MF_00073">
    <property type="entry name" value="NusB"/>
    <property type="match status" value="1"/>
</dbReference>
<comment type="caution">
    <text evidence="8">The sequence shown here is derived from an EMBL/GenBank/DDBJ whole genome shotgun (WGS) entry which is preliminary data.</text>
</comment>
<comment type="similarity">
    <text evidence="1 6">Belongs to the NusB family.</text>
</comment>
<keyword evidence="4 6" id="KW-0805">Transcription regulation</keyword>
<evidence type="ECO:0000256" key="1">
    <source>
        <dbReference type="ARBA" id="ARBA00005952"/>
    </source>
</evidence>
<reference evidence="8" key="1">
    <citation type="journal article" date="2020" name="Biotechnol. Biofuels">
        <title>New insights from the biogas microbiome by comprehensive genome-resolved metagenomics of nearly 1600 species originating from multiple anaerobic digesters.</title>
        <authorList>
            <person name="Campanaro S."/>
            <person name="Treu L."/>
            <person name="Rodriguez-R L.M."/>
            <person name="Kovalovszki A."/>
            <person name="Ziels R.M."/>
            <person name="Maus I."/>
            <person name="Zhu X."/>
            <person name="Kougias P.G."/>
            <person name="Basile A."/>
            <person name="Luo G."/>
            <person name="Schluter A."/>
            <person name="Konstantinidis K.T."/>
            <person name="Angelidaki I."/>
        </authorList>
    </citation>
    <scope>NUCLEOTIDE SEQUENCE</scope>
    <source>
        <strain evidence="8">AS06rmzACSIP_7</strain>
    </source>
</reference>
<keyword evidence="5 6" id="KW-0804">Transcription</keyword>
<evidence type="ECO:0000256" key="3">
    <source>
        <dbReference type="ARBA" id="ARBA00022884"/>
    </source>
</evidence>
<comment type="function">
    <text evidence="6">Involved in transcription antitermination. Required for transcription of ribosomal RNA (rRNA) genes. Binds specifically to the boxA antiterminator sequence of the ribosomal RNA (rrn) operons.</text>
</comment>
<reference evidence="8" key="2">
    <citation type="submission" date="2020-01" db="EMBL/GenBank/DDBJ databases">
        <authorList>
            <person name="Campanaro S."/>
        </authorList>
    </citation>
    <scope>NUCLEOTIDE SEQUENCE</scope>
    <source>
        <strain evidence="8">AS06rmzACSIP_7</strain>
    </source>
</reference>
<name>A0A351U0L0_9BACT</name>
<evidence type="ECO:0000256" key="6">
    <source>
        <dbReference type="HAMAP-Rule" id="MF_00073"/>
    </source>
</evidence>